<keyword evidence="5 10" id="KW-0552">Olfaction</keyword>
<sequence length="434" mass="48431">MQAKDSVSKSGAVSARFRPADGGSEDKDGDSAQPTESQESILTWKGTSQSVLKHNVRYLCVLGAWPLTRSRLYHLLSGTAFLLGVMHIGVAVFGAYLYRDNIEEMTLMLANLFLVCSGITKLVLFLVYRNKYRQLVLVTDEVTTRQRSYCEGDAALKSILLDSERLTARLTLFVPAYIATLSIVWVPMPLIAYDERRLPFVQLPMVNQVSSLMYALLYVMQSVPSLLFFNIGFGVDAFFASVTINAATQLRLLFLRIKDLRIGGRDAVKLSIGDDIRHERMFGELCTCIQIHQQLVRYLTFVGKVMDPIAMTQVVFSVLIACVTLFQATYSADSNAAFRCVGFLPTPGAQVFLYCWGAHNLMEQSAAVSEAAYSCCWVEASGRFKRALCLLMCRAQRPLVLTAGGLLRINRPTFISLLKASYSYYTLLGRINNR</sequence>
<accession>A0A6M6DI80</accession>
<feature type="transmembrane region" description="Helical" evidence="10">
    <location>
        <begin position="309"/>
        <end position="330"/>
    </location>
</feature>
<feature type="transmembrane region" description="Helical" evidence="10">
    <location>
        <begin position="170"/>
        <end position="191"/>
    </location>
</feature>
<dbReference type="GO" id="GO:0005549">
    <property type="term" value="F:odorant binding"/>
    <property type="evidence" value="ECO:0007669"/>
    <property type="project" value="InterPro"/>
</dbReference>
<keyword evidence="3 10" id="KW-0716">Sensory transduction</keyword>
<dbReference type="EMBL" id="MT072590">
    <property type="protein sequence ID" value="QJX74318.1"/>
    <property type="molecule type" value="mRNA"/>
</dbReference>
<reference evidence="12" key="1">
    <citation type="submission" date="2020-01" db="EMBL/GenBank/DDBJ databases">
        <title>Identification and Expression Profiles Analysis of Chemosensory Genes from the Antennal Transcriptome of Ceracris kiangsu Tsai (Orthoptera: Acrididae).</title>
        <authorList>
            <person name="Li R."/>
            <person name="Jiang G.-f."/>
        </authorList>
    </citation>
    <scope>NUCLEOTIDE SEQUENCE</scope>
</reference>
<proteinExistence type="evidence at transcript level"/>
<evidence type="ECO:0000256" key="1">
    <source>
        <dbReference type="ARBA" id="ARBA00004651"/>
    </source>
</evidence>
<dbReference type="InterPro" id="IPR004117">
    <property type="entry name" value="7tm6_olfct_rcpt"/>
</dbReference>
<comment type="similarity">
    <text evidence="10">Belongs to the insect chemoreceptor superfamily. Heteromeric odorant receptor channel (TC 1.A.69) family.</text>
</comment>
<protein>
    <recommendedName>
        <fullName evidence="10">Odorant receptor</fullName>
    </recommendedName>
</protein>
<feature type="region of interest" description="Disordered" evidence="11">
    <location>
        <begin position="1"/>
        <end position="39"/>
    </location>
</feature>
<evidence type="ECO:0000256" key="8">
    <source>
        <dbReference type="ARBA" id="ARBA00023170"/>
    </source>
</evidence>
<keyword evidence="9 10" id="KW-0807">Transducer</keyword>
<keyword evidence="6 10" id="KW-1133">Transmembrane helix</keyword>
<name>A0A6M6DI80_CERKI</name>
<dbReference type="Pfam" id="PF02949">
    <property type="entry name" value="7tm_6"/>
    <property type="match status" value="1"/>
</dbReference>
<evidence type="ECO:0000256" key="4">
    <source>
        <dbReference type="ARBA" id="ARBA00022692"/>
    </source>
</evidence>
<evidence type="ECO:0000256" key="6">
    <source>
        <dbReference type="ARBA" id="ARBA00022989"/>
    </source>
</evidence>
<comment type="caution">
    <text evidence="10">Lacks conserved residue(s) required for the propagation of feature annotation.</text>
</comment>
<evidence type="ECO:0000256" key="5">
    <source>
        <dbReference type="ARBA" id="ARBA00022725"/>
    </source>
</evidence>
<dbReference type="GO" id="GO:0007165">
    <property type="term" value="P:signal transduction"/>
    <property type="evidence" value="ECO:0007669"/>
    <property type="project" value="UniProtKB-KW"/>
</dbReference>
<evidence type="ECO:0000256" key="2">
    <source>
        <dbReference type="ARBA" id="ARBA00022475"/>
    </source>
</evidence>
<keyword evidence="2" id="KW-1003">Cell membrane</keyword>
<keyword evidence="4 10" id="KW-0812">Transmembrane</keyword>
<dbReference type="AlphaFoldDB" id="A0A6M6DI80"/>
<evidence type="ECO:0000256" key="7">
    <source>
        <dbReference type="ARBA" id="ARBA00023136"/>
    </source>
</evidence>
<comment type="subcellular location">
    <subcellularLocation>
        <location evidence="1 10">Cell membrane</location>
        <topology evidence="1 10">Multi-pass membrane protein</topology>
    </subcellularLocation>
</comment>
<evidence type="ECO:0000256" key="3">
    <source>
        <dbReference type="ARBA" id="ARBA00022606"/>
    </source>
</evidence>
<dbReference type="PANTHER" id="PTHR21137:SF35">
    <property type="entry name" value="ODORANT RECEPTOR 19A-RELATED"/>
    <property type="match status" value="1"/>
</dbReference>
<evidence type="ECO:0000256" key="11">
    <source>
        <dbReference type="SAM" id="MobiDB-lite"/>
    </source>
</evidence>
<evidence type="ECO:0000313" key="12">
    <source>
        <dbReference type="EMBL" id="QJX74318.1"/>
    </source>
</evidence>
<organism evidence="12">
    <name type="scientific">Ceracris kiangsu</name>
    <name type="common">Yellow-spined bamboo locust</name>
    <name type="synonym">Rammeacris kiangsu</name>
    <dbReference type="NCBI Taxonomy" id="227354"/>
    <lineage>
        <taxon>Eukaryota</taxon>
        <taxon>Metazoa</taxon>
        <taxon>Ecdysozoa</taxon>
        <taxon>Arthropoda</taxon>
        <taxon>Hexapoda</taxon>
        <taxon>Insecta</taxon>
        <taxon>Pterygota</taxon>
        <taxon>Neoptera</taxon>
        <taxon>Polyneoptera</taxon>
        <taxon>Orthoptera</taxon>
        <taxon>Caelifera</taxon>
        <taxon>Acrididea</taxon>
        <taxon>Acridomorpha</taxon>
        <taxon>Acridoidea</taxon>
        <taxon>Acrididae</taxon>
        <taxon>Gomphocerinae</taxon>
        <taxon>Ceracris</taxon>
    </lineage>
</organism>
<keyword evidence="7 10" id="KW-0472">Membrane</keyword>
<dbReference type="PANTHER" id="PTHR21137">
    <property type="entry name" value="ODORANT RECEPTOR"/>
    <property type="match status" value="1"/>
</dbReference>
<feature type="transmembrane region" description="Helical" evidence="10">
    <location>
        <begin position="109"/>
        <end position="128"/>
    </location>
</feature>
<dbReference type="GO" id="GO:0005886">
    <property type="term" value="C:plasma membrane"/>
    <property type="evidence" value="ECO:0007669"/>
    <property type="project" value="UniProtKB-SubCell"/>
</dbReference>
<keyword evidence="8 10" id="KW-0675">Receptor</keyword>
<dbReference type="GO" id="GO:0004984">
    <property type="term" value="F:olfactory receptor activity"/>
    <property type="evidence" value="ECO:0007669"/>
    <property type="project" value="InterPro"/>
</dbReference>
<evidence type="ECO:0000256" key="10">
    <source>
        <dbReference type="RuleBase" id="RU351113"/>
    </source>
</evidence>
<feature type="transmembrane region" description="Helical" evidence="10">
    <location>
        <begin position="237"/>
        <end position="255"/>
    </location>
</feature>
<evidence type="ECO:0000256" key="9">
    <source>
        <dbReference type="ARBA" id="ARBA00023224"/>
    </source>
</evidence>
<feature type="transmembrane region" description="Helical" evidence="10">
    <location>
        <begin position="72"/>
        <end position="97"/>
    </location>
</feature>